<reference evidence="11 12" key="1">
    <citation type="journal article" date="2018" name="Nat. Biotechnol.">
        <title>A standardized bacterial taxonomy based on genome phylogeny substantially revises the tree of life.</title>
        <authorList>
            <person name="Parks D.H."/>
            <person name="Chuvochina M."/>
            <person name="Waite D.W."/>
            <person name="Rinke C."/>
            <person name="Skarshewski A."/>
            <person name="Chaumeil P.A."/>
            <person name="Hugenholtz P."/>
        </authorList>
    </citation>
    <scope>NUCLEOTIDE SEQUENCE [LARGE SCALE GENOMIC DNA]</scope>
    <source>
        <strain evidence="11">UBA8844</strain>
    </source>
</reference>
<proteinExistence type="inferred from homology"/>
<dbReference type="InterPro" id="IPR003730">
    <property type="entry name" value="Cu_polyphenol_OxRdtase"/>
</dbReference>
<dbReference type="GO" id="GO:0005507">
    <property type="term" value="F:copper ion binding"/>
    <property type="evidence" value="ECO:0007669"/>
    <property type="project" value="TreeGrafter"/>
</dbReference>
<dbReference type="AlphaFoldDB" id="A0A3D4V8Y1"/>
<comment type="catalytic activity">
    <reaction evidence="1">
        <text>inosine + phosphate = alpha-D-ribose 1-phosphate + hypoxanthine</text>
        <dbReference type="Rhea" id="RHEA:27646"/>
        <dbReference type="ChEBI" id="CHEBI:17368"/>
        <dbReference type="ChEBI" id="CHEBI:17596"/>
        <dbReference type="ChEBI" id="CHEBI:43474"/>
        <dbReference type="ChEBI" id="CHEBI:57720"/>
        <dbReference type="EC" id="2.4.2.1"/>
    </reaction>
    <physiologicalReaction direction="left-to-right" evidence="1">
        <dbReference type="Rhea" id="RHEA:27647"/>
    </physiologicalReaction>
</comment>
<dbReference type="SUPFAM" id="SSF64438">
    <property type="entry name" value="CNF1/YfiH-like putative cysteine hydrolases"/>
    <property type="match status" value="1"/>
</dbReference>
<dbReference type="Proteomes" id="UP000264071">
    <property type="component" value="Unassembled WGS sequence"/>
</dbReference>
<dbReference type="Gene3D" id="3.60.140.10">
    <property type="entry name" value="CNF1/YfiH-like putative cysteine hydrolases"/>
    <property type="match status" value="1"/>
</dbReference>
<evidence type="ECO:0008006" key="13">
    <source>
        <dbReference type="Google" id="ProtNLM"/>
    </source>
</evidence>
<accession>A0A3D4V8Y1</accession>
<dbReference type="InterPro" id="IPR011324">
    <property type="entry name" value="Cytotoxic_necrot_fac-like_cat"/>
</dbReference>
<evidence type="ECO:0000256" key="2">
    <source>
        <dbReference type="ARBA" id="ARBA00007353"/>
    </source>
</evidence>
<comment type="caution">
    <text evidence="11">The sequence shown here is derived from an EMBL/GenBank/DDBJ whole genome shotgun (WGS) entry which is preliminary data.</text>
</comment>
<dbReference type="InterPro" id="IPR038371">
    <property type="entry name" value="Cu_polyphenol_OxRdtase_sf"/>
</dbReference>
<keyword evidence="5" id="KW-0378">Hydrolase</keyword>
<protein>
    <recommendedName>
        <fullName evidence="13">Laccase domain-containing protein</fullName>
    </recommendedName>
</protein>
<comment type="catalytic activity">
    <reaction evidence="7">
        <text>adenosine + H2O + H(+) = inosine + NH4(+)</text>
        <dbReference type="Rhea" id="RHEA:24408"/>
        <dbReference type="ChEBI" id="CHEBI:15377"/>
        <dbReference type="ChEBI" id="CHEBI:15378"/>
        <dbReference type="ChEBI" id="CHEBI:16335"/>
        <dbReference type="ChEBI" id="CHEBI:17596"/>
        <dbReference type="ChEBI" id="CHEBI:28938"/>
        <dbReference type="EC" id="3.5.4.4"/>
    </reaction>
    <physiologicalReaction direction="left-to-right" evidence="7">
        <dbReference type="Rhea" id="RHEA:24409"/>
    </physiologicalReaction>
</comment>
<gene>
    <name evidence="11" type="ORF">DGD08_08750</name>
</gene>
<comment type="catalytic activity">
    <reaction evidence="9">
        <text>S-methyl-5'-thioadenosine + phosphate = 5-(methylsulfanyl)-alpha-D-ribose 1-phosphate + adenine</text>
        <dbReference type="Rhea" id="RHEA:11852"/>
        <dbReference type="ChEBI" id="CHEBI:16708"/>
        <dbReference type="ChEBI" id="CHEBI:17509"/>
        <dbReference type="ChEBI" id="CHEBI:43474"/>
        <dbReference type="ChEBI" id="CHEBI:58533"/>
        <dbReference type="EC" id="2.4.2.28"/>
    </reaction>
    <physiologicalReaction direction="left-to-right" evidence="9">
        <dbReference type="Rhea" id="RHEA:11853"/>
    </physiologicalReaction>
</comment>
<dbReference type="PANTHER" id="PTHR30616:SF2">
    <property type="entry name" value="PURINE NUCLEOSIDE PHOSPHORYLASE LACC1"/>
    <property type="match status" value="1"/>
</dbReference>
<evidence type="ECO:0000256" key="5">
    <source>
        <dbReference type="ARBA" id="ARBA00022801"/>
    </source>
</evidence>
<comment type="similarity">
    <text evidence="2">Belongs to the purine nucleoside phosphorylase YfiH/LACC1 family.</text>
</comment>
<dbReference type="Pfam" id="PF02578">
    <property type="entry name" value="Cu-oxidase_4"/>
    <property type="match status" value="1"/>
</dbReference>
<evidence type="ECO:0000256" key="7">
    <source>
        <dbReference type="ARBA" id="ARBA00047989"/>
    </source>
</evidence>
<keyword evidence="3" id="KW-0808">Transferase</keyword>
<dbReference type="EMBL" id="DPIY01000008">
    <property type="protein sequence ID" value="HCT57284.1"/>
    <property type="molecule type" value="Genomic_DNA"/>
</dbReference>
<dbReference type="PANTHER" id="PTHR30616">
    <property type="entry name" value="UNCHARACTERIZED PROTEIN YFIH"/>
    <property type="match status" value="1"/>
</dbReference>
<evidence type="ECO:0000256" key="8">
    <source>
        <dbReference type="ARBA" id="ARBA00048968"/>
    </source>
</evidence>
<keyword evidence="6" id="KW-0862">Zinc</keyword>
<evidence type="ECO:0000256" key="6">
    <source>
        <dbReference type="ARBA" id="ARBA00022833"/>
    </source>
</evidence>
<comment type="catalytic activity">
    <reaction evidence="8">
        <text>adenosine + phosphate = alpha-D-ribose 1-phosphate + adenine</text>
        <dbReference type="Rhea" id="RHEA:27642"/>
        <dbReference type="ChEBI" id="CHEBI:16335"/>
        <dbReference type="ChEBI" id="CHEBI:16708"/>
        <dbReference type="ChEBI" id="CHEBI:43474"/>
        <dbReference type="ChEBI" id="CHEBI:57720"/>
        <dbReference type="EC" id="2.4.2.1"/>
    </reaction>
    <physiologicalReaction direction="left-to-right" evidence="8">
        <dbReference type="Rhea" id="RHEA:27643"/>
    </physiologicalReaction>
</comment>
<evidence type="ECO:0000256" key="3">
    <source>
        <dbReference type="ARBA" id="ARBA00022679"/>
    </source>
</evidence>
<dbReference type="CDD" id="cd16833">
    <property type="entry name" value="YfiH"/>
    <property type="match status" value="1"/>
</dbReference>
<evidence type="ECO:0000313" key="12">
    <source>
        <dbReference type="Proteomes" id="UP000264071"/>
    </source>
</evidence>
<evidence type="ECO:0000256" key="4">
    <source>
        <dbReference type="ARBA" id="ARBA00022723"/>
    </source>
</evidence>
<organism evidence="11 12">
    <name type="scientific">Gemmatimonas aurantiaca</name>
    <dbReference type="NCBI Taxonomy" id="173480"/>
    <lineage>
        <taxon>Bacteria</taxon>
        <taxon>Pseudomonadati</taxon>
        <taxon>Gemmatimonadota</taxon>
        <taxon>Gemmatimonadia</taxon>
        <taxon>Gemmatimonadales</taxon>
        <taxon>Gemmatimonadaceae</taxon>
        <taxon>Gemmatimonas</taxon>
    </lineage>
</organism>
<evidence type="ECO:0000256" key="1">
    <source>
        <dbReference type="ARBA" id="ARBA00000553"/>
    </source>
</evidence>
<dbReference type="GO" id="GO:0017061">
    <property type="term" value="F:S-methyl-5-thioadenosine phosphorylase activity"/>
    <property type="evidence" value="ECO:0007669"/>
    <property type="project" value="UniProtKB-EC"/>
</dbReference>
<evidence type="ECO:0000256" key="10">
    <source>
        <dbReference type="SAM" id="MobiDB-lite"/>
    </source>
</evidence>
<sequence length="275" mass="28428">MPSRSSAGMSASSPGSVPSAPASVVWNSVPADSPDLLDRCWPATGLPQGVMGWTTTREVGSFGLGSDEPVGEVMARWSALQDALARRGVSRLAAAHQVHGAAVSLHGDGWRGWLRERGVDGHVSVVPGTALAVTIADCTPVLIGHPRGAVAALHAGWRGTAARILDVGLDLLESLGFPSQECEVYLGPAICGACYEVGPEVLEAITGQPASAKGQLDVRAVLAAQAAARGVVRVTSDAACTRCDRTRFFSHRGGDAGRQLGIVAWRLLDPVSSAQ</sequence>
<keyword evidence="4" id="KW-0479">Metal-binding</keyword>
<dbReference type="GO" id="GO:0016787">
    <property type="term" value="F:hydrolase activity"/>
    <property type="evidence" value="ECO:0007669"/>
    <property type="project" value="UniProtKB-KW"/>
</dbReference>
<feature type="region of interest" description="Disordered" evidence="10">
    <location>
        <begin position="1"/>
        <end position="21"/>
    </location>
</feature>
<evidence type="ECO:0000313" key="11">
    <source>
        <dbReference type="EMBL" id="HCT57284.1"/>
    </source>
</evidence>
<name>A0A3D4V8Y1_9BACT</name>
<evidence type="ECO:0000256" key="9">
    <source>
        <dbReference type="ARBA" id="ARBA00049893"/>
    </source>
</evidence>